<evidence type="ECO:0000256" key="6">
    <source>
        <dbReference type="SAM" id="Phobius"/>
    </source>
</evidence>
<dbReference type="RefSeq" id="WP_245783969.1">
    <property type="nucleotide sequence ID" value="NZ_FPBV01000013.1"/>
</dbReference>
<dbReference type="InterPro" id="IPR014227">
    <property type="entry name" value="YtvI-like"/>
</dbReference>
<evidence type="ECO:0000256" key="4">
    <source>
        <dbReference type="ARBA" id="ARBA00022989"/>
    </source>
</evidence>
<keyword evidence="5 6" id="KW-0472">Membrane</keyword>
<feature type="transmembrane region" description="Helical" evidence="6">
    <location>
        <begin position="224"/>
        <end position="243"/>
    </location>
</feature>
<dbReference type="GO" id="GO:0055085">
    <property type="term" value="P:transmembrane transport"/>
    <property type="evidence" value="ECO:0007669"/>
    <property type="project" value="TreeGrafter"/>
</dbReference>
<dbReference type="eggNOG" id="COG0628">
    <property type="taxonomic scope" value="Bacteria"/>
</dbReference>
<gene>
    <name evidence="7" type="ORF">SAMN05421543_11347</name>
</gene>
<name>A0A1I7K2I1_9BACL</name>
<evidence type="ECO:0000256" key="1">
    <source>
        <dbReference type="ARBA" id="ARBA00004141"/>
    </source>
</evidence>
<feature type="transmembrane region" description="Helical" evidence="6">
    <location>
        <begin position="283"/>
        <end position="303"/>
    </location>
</feature>
<comment type="similarity">
    <text evidence="2">Belongs to the autoinducer-2 exporter (AI-2E) (TC 2.A.86) family.</text>
</comment>
<dbReference type="PANTHER" id="PTHR21716:SF68">
    <property type="entry name" value="TRANSPORT PROTEIN YTVI-RELATED"/>
    <property type="match status" value="1"/>
</dbReference>
<keyword evidence="3 6" id="KW-0812">Transmembrane</keyword>
<evidence type="ECO:0000256" key="3">
    <source>
        <dbReference type="ARBA" id="ARBA00022692"/>
    </source>
</evidence>
<dbReference type="PANTHER" id="PTHR21716">
    <property type="entry name" value="TRANSMEMBRANE PROTEIN"/>
    <property type="match status" value="1"/>
</dbReference>
<dbReference type="GO" id="GO:0016020">
    <property type="term" value="C:membrane"/>
    <property type="evidence" value="ECO:0007669"/>
    <property type="project" value="UniProtKB-SubCell"/>
</dbReference>
<comment type="subcellular location">
    <subcellularLocation>
        <location evidence="1">Membrane</location>
        <topology evidence="1">Multi-pass membrane protein</topology>
    </subcellularLocation>
</comment>
<keyword evidence="4 6" id="KW-1133">Transmembrane helix</keyword>
<evidence type="ECO:0000313" key="7">
    <source>
        <dbReference type="EMBL" id="SFU91590.1"/>
    </source>
</evidence>
<proteinExistence type="inferred from homology"/>
<feature type="transmembrane region" description="Helical" evidence="6">
    <location>
        <begin position="70"/>
        <end position="92"/>
    </location>
</feature>
<reference evidence="8" key="1">
    <citation type="submission" date="2016-10" db="EMBL/GenBank/DDBJ databases">
        <authorList>
            <person name="Varghese N."/>
        </authorList>
    </citation>
    <scope>NUCLEOTIDE SEQUENCE [LARGE SCALE GENOMIC DNA]</scope>
    <source>
        <strain evidence="8">DSM 17980</strain>
    </source>
</reference>
<feature type="transmembrane region" description="Helical" evidence="6">
    <location>
        <begin position="323"/>
        <end position="345"/>
    </location>
</feature>
<evidence type="ECO:0000256" key="5">
    <source>
        <dbReference type="ARBA" id="ARBA00023136"/>
    </source>
</evidence>
<evidence type="ECO:0000256" key="2">
    <source>
        <dbReference type="ARBA" id="ARBA00009773"/>
    </source>
</evidence>
<feature type="transmembrane region" description="Helical" evidence="6">
    <location>
        <begin position="13"/>
        <end position="34"/>
    </location>
</feature>
<evidence type="ECO:0000313" key="8">
    <source>
        <dbReference type="Proteomes" id="UP000183508"/>
    </source>
</evidence>
<feature type="transmembrane region" description="Helical" evidence="6">
    <location>
        <begin position="40"/>
        <end position="58"/>
    </location>
</feature>
<protein>
    <submittedName>
        <fullName evidence="7">Sporulation integral membrane protein YtvI</fullName>
    </submittedName>
</protein>
<dbReference type="InterPro" id="IPR002549">
    <property type="entry name" value="AI-2E-like"/>
</dbReference>
<dbReference type="STRING" id="392015.SAMN05421543_11347"/>
<dbReference type="NCBIfam" id="TIGR02872">
    <property type="entry name" value="spore_ytvI"/>
    <property type="match status" value="1"/>
</dbReference>
<feature type="transmembrane region" description="Helical" evidence="6">
    <location>
        <begin position="249"/>
        <end position="271"/>
    </location>
</feature>
<sequence length="383" mass="41852">MASPRQQALMKRYLWRLVEVVSLLCLVSITVLLFVWLMPYILPFVTGAFFAILLWPLVRWLEGRGMPRTLAVSVVMAGIVLLFVALSIYVVVQVAREAALWSSSVPMYFNEVQAWLARQIELGRAWYGQLPPSVTNQIESAASEAVTSVETFFSGLASWVIDSVTKLPESLFVTAVALIATFFMLVNRERMVRGFLRLLPPGWGDKVQVVAGDMMRAFLGSLRVQVVLMLMSAVLGVIGMWIAGIKYAVILGILFGITGLVPVVGSAIMTVPWMLGALLIGDVALALKVLVIQLAISLIRHLVEPKILADSVGLDTLSTLFALYVGMKLMGVLGLFLGPIVLIGIKSLLRIRLLVDFLPIPEVEKEPAQEPDPAPGGKGEPSR</sequence>
<dbReference type="Proteomes" id="UP000183508">
    <property type="component" value="Unassembled WGS sequence"/>
</dbReference>
<keyword evidence="8" id="KW-1185">Reference proteome</keyword>
<accession>A0A1I7K2I1</accession>
<dbReference type="EMBL" id="FPBV01000013">
    <property type="protein sequence ID" value="SFU91590.1"/>
    <property type="molecule type" value="Genomic_DNA"/>
</dbReference>
<feature type="transmembrane region" description="Helical" evidence="6">
    <location>
        <begin position="170"/>
        <end position="187"/>
    </location>
</feature>
<dbReference type="AlphaFoldDB" id="A0A1I7K2I1"/>
<organism evidence="7 8">
    <name type="scientific">Alicyclobacillus macrosporangiidus</name>
    <dbReference type="NCBI Taxonomy" id="392015"/>
    <lineage>
        <taxon>Bacteria</taxon>
        <taxon>Bacillati</taxon>
        <taxon>Bacillota</taxon>
        <taxon>Bacilli</taxon>
        <taxon>Bacillales</taxon>
        <taxon>Alicyclobacillaceae</taxon>
        <taxon>Alicyclobacillus</taxon>
    </lineage>
</organism>
<dbReference type="Pfam" id="PF01594">
    <property type="entry name" value="AI-2E_transport"/>
    <property type="match status" value="1"/>
</dbReference>